<feature type="compositionally biased region" description="Basic residues" evidence="1">
    <location>
        <begin position="120"/>
        <end position="133"/>
    </location>
</feature>
<comment type="caution">
    <text evidence="2">The sequence shown here is derived from an EMBL/GenBank/DDBJ whole genome shotgun (WGS) entry which is preliminary data.</text>
</comment>
<dbReference type="Proteomes" id="UP000652761">
    <property type="component" value="Unassembled WGS sequence"/>
</dbReference>
<dbReference type="AlphaFoldDB" id="A0A843U9V7"/>
<feature type="compositionally biased region" description="Polar residues" evidence="1">
    <location>
        <begin position="107"/>
        <end position="119"/>
    </location>
</feature>
<evidence type="ECO:0000256" key="1">
    <source>
        <dbReference type="SAM" id="MobiDB-lite"/>
    </source>
</evidence>
<feature type="region of interest" description="Disordered" evidence="1">
    <location>
        <begin position="97"/>
        <end position="135"/>
    </location>
</feature>
<name>A0A843U9V7_COLES</name>
<accession>A0A843U9V7</accession>
<protein>
    <submittedName>
        <fullName evidence="2">Uncharacterized protein</fullName>
    </submittedName>
</protein>
<evidence type="ECO:0000313" key="3">
    <source>
        <dbReference type="Proteomes" id="UP000652761"/>
    </source>
</evidence>
<gene>
    <name evidence="2" type="ORF">Taro_011033</name>
</gene>
<proteinExistence type="predicted"/>
<organism evidence="2 3">
    <name type="scientific">Colocasia esculenta</name>
    <name type="common">Wild taro</name>
    <name type="synonym">Arum esculentum</name>
    <dbReference type="NCBI Taxonomy" id="4460"/>
    <lineage>
        <taxon>Eukaryota</taxon>
        <taxon>Viridiplantae</taxon>
        <taxon>Streptophyta</taxon>
        <taxon>Embryophyta</taxon>
        <taxon>Tracheophyta</taxon>
        <taxon>Spermatophyta</taxon>
        <taxon>Magnoliopsida</taxon>
        <taxon>Liliopsida</taxon>
        <taxon>Araceae</taxon>
        <taxon>Aroideae</taxon>
        <taxon>Colocasieae</taxon>
        <taxon>Colocasia</taxon>
    </lineage>
</organism>
<evidence type="ECO:0000313" key="2">
    <source>
        <dbReference type="EMBL" id="MQL78604.1"/>
    </source>
</evidence>
<feature type="region of interest" description="Disordered" evidence="1">
    <location>
        <begin position="151"/>
        <end position="174"/>
    </location>
</feature>
<keyword evidence="3" id="KW-1185">Reference proteome</keyword>
<reference evidence="2" key="1">
    <citation type="submission" date="2017-07" db="EMBL/GenBank/DDBJ databases">
        <title>Taro Niue Genome Assembly and Annotation.</title>
        <authorList>
            <person name="Atibalentja N."/>
            <person name="Keating K."/>
            <person name="Fields C.J."/>
        </authorList>
    </citation>
    <scope>NUCLEOTIDE SEQUENCE</scope>
    <source>
        <strain evidence="2">Niue_2</strain>
        <tissue evidence="2">Leaf</tissue>
    </source>
</reference>
<dbReference type="EMBL" id="NMUH01000409">
    <property type="protein sequence ID" value="MQL78604.1"/>
    <property type="molecule type" value="Genomic_DNA"/>
</dbReference>
<feature type="non-terminal residue" evidence="2">
    <location>
        <position position="663"/>
    </location>
</feature>
<sequence length="663" mass="72670">FLVCSGEQSAWESSLLGLLSCSEAGVLSPPTSLPDTASLLPRCGPRRHVPWLRQSFTARQSTTGEDGSVAPPQSPCPLHSRYLAGIQTVEATTFHTPKQMHKKEATCTLTHEQATTSTQSHKRPRRRKGKAKPKAPAITYAVKVKSIHKALAGPFRGPPSPGSSSPSRLPGGEGVPRPLLRSFICRWSPLRGRSFGSPTSVGDCFVFGVGVSHPFGCSEDGSRHSAAVPPPTGFGSPTPVGEFVSSGKKLLLCRRFWLRCLGLPSSTEDLSPVDLVRLRLSCVPYCFGFGSVDVKPLQAVQALLPLSLSSPHRRGSVGSARDWELHPHFMFVSASSEHAVCCAFVMQPFSLGVDVWAVCSHLFYLRAGDGQPSLMTPHLELHRVYGLAIVIAMRIARRNGGILTVGIVLLGGMKVVDTNMSGTIAWSSKRELVMTILLGELQFDLIGMMEGGIVGQYLVGIIVLLHHRCWLWPLLVHCWFPHGWAVIHLVPQLLHGTMLLLLQSQYVLPVHQNKRQPLIIVENHLSLHLTTAASEITEVVESSFSADCNHGIPEKMQQEMDYDRMIEKNHDGTVSDGDSSSSFFGHDSSYQKKEAELAKRLARKDGTLMTVAQSKKLSQLTADNAQWEDRQLLRSGAVRGTEPQMDFEDEDERKVILHVHGML</sequence>